<dbReference type="PANTHER" id="PTHR22991:SF44">
    <property type="entry name" value="C-TYPE LECTIN-RELATED"/>
    <property type="match status" value="1"/>
</dbReference>
<dbReference type="AlphaFoldDB" id="O45531"/>
<dbReference type="InParanoid" id="O45531"/>
<dbReference type="Bgee" id="WBGene00009855">
    <property type="expression patterns" value="Expressed in adult organism and 1 other cell type or tissue"/>
</dbReference>
<keyword evidence="2" id="KW-0812">Transmembrane</keyword>
<dbReference type="KEGG" id="cel:CELE_F49A5.3"/>
<evidence type="ECO:0000313" key="6">
    <source>
        <dbReference type="WormBase" id="F49A5.3"/>
    </source>
</evidence>
<keyword evidence="5" id="KW-1185">Reference proteome</keyword>
<sequence>MSTSHLLEPLECDEQPDIQTRFERFQHVVSNYWKNILIGLLFQIVYLTIVVFLTYFLARENICEADSTSTSTKRLPIYSAFPTSAPGDYSCADGFTYVNHKCWKFVTGPQRRADADKACFNLDGSTLFSIRNEQENQAALEFVKDQKVDNLWTGLMYYADDPFSCTWDVNSGTTEAYHNFAEDHPNNEYGDCIYYMTTGTQAGNWANGSCTETMSFVCELPATVYDKNCKYNYENYCYTPYNQLETSRDAKNFCASSGSNLTSIHSANENRFLVSILPSYSIIVLGGFAFSKNVVLWLDGTPTIFINAILINRGNCLFLSSQNGHWFGYDCLTEKAHFVCKQRISGQ</sequence>
<keyword evidence="1" id="KW-1015">Disulfide bond</keyword>
<feature type="domain" description="C-type lectin" evidence="3">
    <location>
        <begin position="233"/>
        <end position="331"/>
    </location>
</feature>
<evidence type="ECO:0000313" key="5">
    <source>
        <dbReference type="Proteomes" id="UP000001940"/>
    </source>
</evidence>
<dbReference type="HOGENOM" id="CLU_037161_1_0_1"/>
<dbReference type="PROSITE" id="PS50041">
    <property type="entry name" value="C_TYPE_LECTIN_2"/>
    <property type="match status" value="2"/>
</dbReference>
<dbReference type="PaxDb" id="6239-F49A5.3"/>
<feature type="transmembrane region" description="Helical" evidence="2">
    <location>
        <begin position="36"/>
        <end position="58"/>
    </location>
</feature>
<dbReference type="SUPFAM" id="SSF56436">
    <property type="entry name" value="C-type lectin-like"/>
    <property type="match status" value="2"/>
</dbReference>
<dbReference type="Proteomes" id="UP000001940">
    <property type="component" value="Chromosome V"/>
</dbReference>
<dbReference type="PANTHER" id="PTHR22991">
    <property type="entry name" value="PROTEIN CBG13490"/>
    <property type="match status" value="1"/>
</dbReference>
<evidence type="ECO:0000259" key="3">
    <source>
        <dbReference type="PROSITE" id="PS50041"/>
    </source>
</evidence>
<dbReference type="SMART" id="SM00034">
    <property type="entry name" value="CLECT"/>
    <property type="match status" value="2"/>
</dbReference>
<keyword evidence="2" id="KW-0472">Membrane</keyword>
<dbReference type="GeneID" id="186003"/>
<accession>O45531</accession>
<feature type="domain" description="C-type lectin" evidence="3">
    <location>
        <begin position="98"/>
        <end position="219"/>
    </location>
</feature>
<organism evidence="4 5">
    <name type="scientific">Caenorhabditis elegans</name>
    <dbReference type="NCBI Taxonomy" id="6239"/>
    <lineage>
        <taxon>Eukaryota</taxon>
        <taxon>Metazoa</taxon>
        <taxon>Ecdysozoa</taxon>
        <taxon>Nematoda</taxon>
        <taxon>Chromadorea</taxon>
        <taxon>Rhabditida</taxon>
        <taxon>Rhabditina</taxon>
        <taxon>Rhabditomorpha</taxon>
        <taxon>Rhabditoidea</taxon>
        <taxon>Rhabditidae</taxon>
        <taxon>Peloderinae</taxon>
        <taxon>Caenorhabditis</taxon>
    </lineage>
</organism>
<gene>
    <name evidence="4 6" type="primary">clec-22</name>
    <name evidence="4" type="ORF">CELE_F49A5.3</name>
    <name evidence="6" type="ORF">F49A5.3</name>
</gene>
<dbReference type="InterPro" id="IPR018378">
    <property type="entry name" value="C-type_lectin_CS"/>
</dbReference>
<dbReference type="Gene3D" id="3.10.100.10">
    <property type="entry name" value="Mannose-Binding Protein A, subunit A"/>
    <property type="match status" value="2"/>
</dbReference>
<dbReference type="OrthoDB" id="7357196at2759"/>
<dbReference type="PROSITE" id="PS00615">
    <property type="entry name" value="C_TYPE_LECTIN_1"/>
    <property type="match status" value="1"/>
</dbReference>
<dbReference type="InterPro" id="IPR016186">
    <property type="entry name" value="C-type_lectin-like/link_sf"/>
</dbReference>
<dbReference type="AGR" id="WB:WBGene00009855"/>
<keyword evidence="2" id="KW-1133">Transmembrane helix</keyword>
<dbReference type="CTD" id="186003"/>
<feature type="transmembrane region" description="Helical" evidence="2">
    <location>
        <begin position="272"/>
        <end position="290"/>
    </location>
</feature>
<dbReference type="FunCoup" id="O45531">
    <property type="interactions" value="9"/>
</dbReference>
<dbReference type="CDD" id="cd00037">
    <property type="entry name" value="CLECT"/>
    <property type="match status" value="2"/>
</dbReference>
<dbReference type="RefSeq" id="NP_001343583.1">
    <property type="nucleotide sequence ID" value="NM_001356775.1"/>
</dbReference>
<dbReference type="InterPro" id="IPR016187">
    <property type="entry name" value="CTDL_fold"/>
</dbReference>
<dbReference type="SMR" id="O45531"/>
<protein>
    <submittedName>
        <fullName evidence="4">C-type lectin domain-containing protein</fullName>
    </submittedName>
</protein>
<evidence type="ECO:0000256" key="2">
    <source>
        <dbReference type="SAM" id="Phobius"/>
    </source>
</evidence>
<proteinExistence type="predicted"/>
<dbReference type="Pfam" id="PF00059">
    <property type="entry name" value="Lectin_C"/>
    <property type="match status" value="2"/>
</dbReference>
<dbReference type="InterPro" id="IPR050976">
    <property type="entry name" value="Snaclec"/>
</dbReference>
<dbReference type="WormBase" id="F49A5.3">
    <property type="protein sequence ID" value="CE52396"/>
    <property type="gene ID" value="WBGene00009855"/>
    <property type="gene designation" value="clec-22"/>
</dbReference>
<dbReference type="eggNOG" id="KOG4297">
    <property type="taxonomic scope" value="Eukaryota"/>
</dbReference>
<dbReference type="PhylomeDB" id="O45531"/>
<dbReference type="EMBL" id="BX284605">
    <property type="protein sequence ID" value="CAB04416.3"/>
    <property type="molecule type" value="Genomic_DNA"/>
</dbReference>
<evidence type="ECO:0000256" key="1">
    <source>
        <dbReference type="ARBA" id="ARBA00023157"/>
    </source>
</evidence>
<dbReference type="InterPro" id="IPR001304">
    <property type="entry name" value="C-type_lectin-like"/>
</dbReference>
<name>O45531_CAEEL</name>
<dbReference type="UCSC" id="F49A5.3">
    <property type="organism name" value="c. elegans"/>
</dbReference>
<reference evidence="4 5" key="1">
    <citation type="journal article" date="1998" name="Science">
        <title>Genome sequence of the nematode C. elegans: a platform for investigating biology.</title>
        <authorList>
            <consortium name="The C. elegans sequencing consortium"/>
            <person name="Sulson J.E."/>
            <person name="Waterston R."/>
        </authorList>
    </citation>
    <scope>NUCLEOTIDE SEQUENCE [LARGE SCALE GENOMIC DNA]</scope>
    <source>
        <strain evidence="4 5">Bristol N2</strain>
    </source>
</reference>
<evidence type="ECO:0000313" key="4">
    <source>
        <dbReference type="EMBL" id="CAB04416.3"/>
    </source>
</evidence>